<name>A0A518H3Z6_9BACT</name>
<dbReference type="GO" id="GO:0015035">
    <property type="term" value="F:protein-disulfide reductase activity"/>
    <property type="evidence" value="ECO:0007669"/>
    <property type="project" value="InterPro"/>
</dbReference>
<gene>
    <name evidence="5" type="primary">dsbB_1</name>
    <name evidence="5" type="ORF">ElP_34750</name>
</gene>
<evidence type="ECO:0000313" key="5">
    <source>
        <dbReference type="EMBL" id="QDV35571.1"/>
    </source>
</evidence>
<dbReference type="Proteomes" id="UP000317835">
    <property type="component" value="Chromosome"/>
</dbReference>
<dbReference type="GO" id="GO:0016020">
    <property type="term" value="C:membrane"/>
    <property type="evidence" value="ECO:0007669"/>
    <property type="project" value="UniProtKB-SubCell"/>
</dbReference>
<keyword evidence="2" id="KW-0812">Transmembrane</keyword>
<evidence type="ECO:0000256" key="3">
    <source>
        <dbReference type="ARBA" id="ARBA00022989"/>
    </source>
</evidence>
<evidence type="ECO:0000256" key="2">
    <source>
        <dbReference type="ARBA" id="ARBA00022692"/>
    </source>
</evidence>
<proteinExistence type="predicted"/>
<evidence type="ECO:0000313" key="6">
    <source>
        <dbReference type="Proteomes" id="UP000317835"/>
    </source>
</evidence>
<sequence length="53" mass="5489">MKSNIWEGLALAIAASMLVGSLYLSVGLGLKACPLCLYERTFVMGVLGVGLAS</sequence>
<dbReference type="InterPro" id="IPR023380">
    <property type="entry name" value="DsbB-like_sf"/>
</dbReference>
<evidence type="ECO:0000256" key="1">
    <source>
        <dbReference type="ARBA" id="ARBA00004141"/>
    </source>
</evidence>
<accession>A0A518H3Z6</accession>
<dbReference type="GO" id="GO:0006457">
    <property type="term" value="P:protein folding"/>
    <property type="evidence" value="ECO:0007669"/>
    <property type="project" value="InterPro"/>
</dbReference>
<comment type="subcellular location">
    <subcellularLocation>
        <location evidence="1">Membrane</location>
        <topology evidence="1">Multi-pass membrane protein</topology>
    </subcellularLocation>
</comment>
<dbReference type="RefSeq" id="WP_145271250.1">
    <property type="nucleotide sequence ID" value="NZ_CP036426.1"/>
</dbReference>
<keyword evidence="6" id="KW-1185">Reference proteome</keyword>
<dbReference type="KEGG" id="tpla:ElP_34750"/>
<dbReference type="Pfam" id="PF02600">
    <property type="entry name" value="DsbB"/>
    <property type="match status" value="1"/>
</dbReference>
<dbReference type="Gene3D" id="1.20.1550.10">
    <property type="entry name" value="DsbB-like"/>
    <property type="match status" value="1"/>
</dbReference>
<evidence type="ECO:0000256" key="4">
    <source>
        <dbReference type="ARBA" id="ARBA00023136"/>
    </source>
</evidence>
<dbReference type="AlphaFoldDB" id="A0A518H3Z6"/>
<dbReference type="EMBL" id="CP036426">
    <property type="protein sequence ID" value="QDV35571.1"/>
    <property type="molecule type" value="Genomic_DNA"/>
</dbReference>
<dbReference type="SUPFAM" id="SSF158442">
    <property type="entry name" value="DsbB-like"/>
    <property type="match status" value="1"/>
</dbReference>
<reference evidence="5 6" key="1">
    <citation type="submission" date="2019-02" db="EMBL/GenBank/DDBJ databases">
        <title>Deep-cultivation of Planctomycetes and their phenomic and genomic characterization uncovers novel biology.</title>
        <authorList>
            <person name="Wiegand S."/>
            <person name="Jogler M."/>
            <person name="Boedeker C."/>
            <person name="Pinto D."/>
            <person name="Vollmers J."/>
            <person name="Rivas-Marin E."/>
            <person name="Kohn T."/>
            <person name="Peeters S.H."/>
            <person name="Heuer A."/>
            <person name="Rast P."/>
            <person name="Oberbeckmann S."/>
            <person name="Bunk B."/>
            <person name="Jeske O."/>
            <person name="Meyerdierks A."/>
            <person name="Storesund J.E."/>
            <person name="Kallscheuer N."/>
            <person name="Luecker S."/>
            <person name="Lage O.M."/>
            <person name="Pohl T."/>
            <person name="Merkel B.J."/>
            <person name="Hornburger P."/>
            <person name="Mueller R.-W."/>
            <person name="Bruemmer F."/>
            <person name="Labrenz M."/>
            <person name="Spormann A.M."/>
            <person name="Op den Camp H."/>
            <person name="Overmann J."/>
            <person name="Amann R."/>
            <person name="Jetten M.S.M."/>
            <person name="Mascher T."/>
            <person name="Medema M.H."/>
            <person name="Devos D.P."/>
            <person name="Kaster A.-K."/>
            <person name="Ovreas L."/>
            <person name="Rohde M."/>
            <person name="Galperin M.Y."/>
            <person name="Jogler C."/>
        </authorList>
    </citation>
    <scope>NUCLEOTIDE SEQUENCE [LARGE SCALE GENOMIC DNA]</scope>
    <source>
        <strain evidence="5 6">ElP</strain>
    </source>
</reference>
<keyword evidence="4" id="KW-0472">Membrane</keyword>
<dbReference type="InterPro" id="IPR003752">
    <property type="entry name" value="DiS_bond_form_DsbB/BdbC"/>
</dbReference>
<keyword evidence="3" id="KW-1133">Transmembrane helix</keyword>
<protein>
    <submittedName>
        <fullName evidence="5">Disulfide bond formation protein B</fullName>
    </submittedName>
</protein>
<organism evidence="5 6">
    <name type="scientific">Tautonia plasticadhaerens</name>
    <dbReference type="NCBI Taxonomy" id="2527974"/>
    <lineage>
        <taxon>Bacteria</taxon>
        <taxon>Pseudomonadati</taxon>
        <taxon>Planctomycetota</taxon>
        <taxon>Planctomycetia</taxon>
        <taxon>Isosphaerales</taxon>
        <taxon>Isosphaeraceae</taxon>
        <taxon>Tautonia</taxon>
    </lineage>
</organism>